<keyword evidence="2 5" id="KW-0489">Methyltransferase</keyword>
<dbReference type="OrthoDB" id="9816309at2"/>
<dbReference type="AlphaFoldDB" id="A0A3A1PG97"/>
<evidence type="ECO:0000256" key="2">
    <source>
        <dbReference type="ARBA" id="ARBA00022603"/>
    </source>
</evidence>
<feature type="binding site" evidence="6">
    <location>
        <position position="78"/>
    </location>
    <ligand>
        <name>S-adenosyl-L-methionine</name>
        <dbReference type="ChEBI" id="CHEBI:59789"/>
    </ligand>
</feature>
<name>A0A3A1PG97_9SPHN</name>
<dbReference type="InterPro" id="IPR026024">
    <property type="entry name" value="Chemotaxis_MeTrfase_CheR"/>
</dbReference>
<evidence type="ECO:0000313" key="8">
    <source>
        <dbReference type="EMBL" id="RIV92886.1"/>
    </source>
</evidence>
<dbReference type="InterPro" id="IPR050903">
    <property type="entry name" value="Bact_Chemotaxis_MeTrfase"/>
</dbReference>
<dbReference type="Gene3D" id="1.10.155.10">
    <property type="entry name" value="Chemotaxis receptor methyltransferase CheR, N-terminal domain"/>
    <property type="match status" value="1"/>
</dbReference>
<dbReference type="SUPFAM" id="SSF47757">
    <property type="entry name" value="Chemotaxis receptor methyltransferase CheR, N-terminal domain"/>
    <property type="match status" value="1"/>
</dbReference>
<dbReference type="PANTHER" id="PTHR24422:SF19">
    <property type="entry name" value="CHEMOTAXIS PROTEIN METHYLTRANSFERASE"/>
    <property type="match status" value="1"/>
</dbReference>
<reference evidence="8 9" key="1">
    <citation type="submission" date="2018-08" db="EMBL/GenBank/DDBJ databases">
        <title>Erythrobacter zhengii sp.nov., a bacterium isolated from deep-sea sediment.</title>
        <authorList>
            <person name="Fang C."/>
            <person name="Wu Y.-H."/>
            <person name="Sun C."/>
            <person name="Wang H."/>
            <person name="Cheng H."/>
            <person name="Meng F.-X."/>
            <person name="Wang C.-S."/>
            <person name="Xu X.-W."/>
        </authorList>
    </citation>
    <scope>NUCLEOTIDE SEQUENCE [LARGE SCALE GENOMIC DNA]</scope>
    <source>
        <strain evidence="8 9">CCTCC AB 2015396</strain>
    </source>
</reference>
<dbReference type="InterPro" id="IPR036804">
    <property type="entry name" value="CheR_N_sf"/>
</dbReference>
<keyword evidence="9" id="KW-1185">Reference proteome</keyword>
<dbReference type="EC" id="2.1.1.80" evidence="5"/>
<feature type="binding site" evidence="6">
    <location>
        <position position="80"/>
    </location>
    <ligand>
        <name>S-adenosyl-L-methionine</name>
        <dbReference type="ChEBI" id="CHEBI:59789"/>
    </ligand>
</feature>
<dbReference type="Gene3D" id="3.40.50.150">
    <property type="entry name" value="Vaccinia Virus protein VP39"/>
    <property type="match status" value="1"/>
</dbReference>
<evidence type="ECO:0000259" key="7">
    <source>
        <dbReference type="PROSITE" id="PS50123"/>
    </source>
</evidence>
<dbReference type="GO" id="GO:0032259">
    <property type="term" value="P:methylation"/>
    <property type="evidence" value="ECO:0007669"/>
    <property type="project" value="UniProtKB-KW"/>
</dbReference>
<evidence type="ECO:0000256" key="3">
    <source>
        <dbReference type="ARBA" id="ARBA00022679"/>
    </source>
</evidence>
<dbReference type="Pfam" id="PF01739">
    <property type="entry name" value="CheR"/>
    <property type="match status" value="1"/>
</dbReference>
<comment type="caution">
    <text evidence="8">The sequence shown here is derived from an EMBL/GenBank/DDBJ whole genome shotgun (WGS) entry which is preliminary data.</text>
</comment>
<feature type="binding site" evidence="6">
    <location>
        <position position="84"/>
    </location>
    <ligand>
        <name>S-adenosyl-L-methionine</name>
        <dbReference type="ChEBI" id="CHEBI:59789"/>
    </ligand>
</feature>
<dbReference type="InterPro" id="IPR022641">
    <property type="entry name" value="CheR_N"/>
</dbReference>
<evidence type="ECO:0000256" key="6">
    <source>
        <dbReference type="PIRSR" id="PIRSR000410-1"/>
    </source>
</evidence>
<dbReference type="Proteomes" id="UP000265366">
    <property type="component" value="Unassembled WGS sequence"/>
</dbReference>
<evidence type="ECO:0000256" key="1">
    <source>
        <dbReference type="ARBA" id="ARBA00001541"/>
    </source>
</evidence>
<dbReference type="SMART" id="SM00138">
    <property type="entry name" value="MeTrc"/>
    <property type="match status" value="1"/>
</dbReference>
<gene>
    <name evidence="8" type="ORF">D2V17_01035</name>
</gene>
<dbReference type="InterPro" id="IPR029063">
    <property type="entry name" value="SAM-dependent_MTases_sf"/>
</dbReference>
<comment type="catalytic activity">
    <reaction evidence="1 5">
        <text>L-glutamyl-[protein] + S-adenosyl-L-methionine = [protein]-L-glutamate 5-O-methyl ester + S-adenosyl-L-homocysteine</text>
        <dbReference type="Rhea" id="RHEA:24452"/>
        <dbReference type="Rhea" id="RHEA-COMP:10208"/>
        <dbReference type="Rhea" id="RHEA-COMP:10311"/>
        <dbReference type="ChEBI" id="CHEBI:29973"/>
        <dbReference type="ChEBI" id="CHEBI:57856"/>
        <dbReference type="ChEBI" id="CHEBI:59789"/>
        <dbReference type="ChEBI" id="CHEBI:82795"/>
        <dbReference type="EC" id="2.1.1.80"/>
    </reaction>
</comment>
<dbReference type="Pfam" id="PF03705">
    <property type="entry name" value="CheR_N"/>
    <property type="match status" value="1"/>
</dbReference>
<keyword evidence="4 5" id="KW-0949">S-adenosyl-L-methionine</keyword>
<protein>
    <recommendedName>
        <fullName evidence="5">Chemotaxis protein methyltransferase</fullName>
        <ecNumber evidence="5">2.1.1.80</ecNumber>
    </recommendedName>
</protein>
<feature type="binding site" evidence="6">
    <location>
        <begin position="206"/>
        <end position="207"/>
    </location>
    <ligand>
        <name>S-adenosyl-L-methionine</name>
        <dbReference type="ChEBI" id="CHEBI:59789"/>
    </ligand>
</feature>
<evidence type="ECO:0000256" key="4">
    <source>
        <dbReference type="ARBA" id="ARBA00022691"/>
    </source>
</evidence>
<evidence type="ECO:0000313" key="9">
    <source>
        <dbReference type="Proteomes" id="UP000265366"/>
    </source>
</evidence>
<proteinExistence type="predicted"/>
<accession>A0A3A1PG97</accession>
<sequence length="279" mass="31363">MVPGISPQVYGLADFQRISAQVHAQAGIVLSDKKRMLVYSRLAPLLRRTNSQSFGEFLDQVEHDPALATRMIEALTTNHTYFNRESHHYDHFAHTLRPELLHRLNQSEPVRIWSAGCSSGEEIWTLMMVLLGPSQQEGKRIARQDIVALASDLASHAVNAGMAATYEAAALEAVPEALRKAWTTTEGGKVTIGPEPRSLVRFRQLNLLGPWPIKGAFDVIFCRNVMIYFDTPTKEKLVWRFAEQLRPGGYLYIGHSERVSGQAEELLELVGPTVYRRRA</sequence>
<organism evidence="8 9">
    <name type="scientific">Aurantiacibacter xanthus</name>
    <dbReference type="NCBI Taxonomy" id="1784712"/>
    <lineage>
        <taxon>Bacteria</taxon>
        <taxon>Pseudomonadati</taxon>
        <taxon>Pseudomonadota</taxon>
        <taxon>Alphaproteobacteria</taxon>
        <taxon>Sphingomonadales</taxon>
        <taxon>Erythrobacteraceae</taxon>
        <taxon>Aurantiacibacter</taxon>
    </lineage>
</organism>
<dbReference type="GO" id="GO:0008983">
    <property type="term" value="F:protein-glutamate O-methyltransferase activity"/>
    <property type="evidence" value="ECO:0007669"/>
    <property type="project" value="UniProtKB-EC"/>
</dbReference>
<dbReference type="PRINTS" id="PR00996">
    <property type="entry name" value="CHERMTFRASE"/>
</dbReference>
<dbReference type="PANTHER" id="PTHR24422">
    <property type="entry name" value="CHEMOTAXIS PROTEIN METHYLTRANSFERASE"/>
    <property type="match status" value="1"/>
</dbReference>
<dbReference type="PROSITE" id="PS50123">
    <property type="entry name" value="CHER"/>
    <property type="match status" value="1"/>
</dbReference>
<feature type="binding site" evidence="6">
    <location>
        <begin position="223"/>
        <end position="224"/>
    </location>
    <ligand>
        <name>S-adenosyl-L-methionine</name>
        <dbReference type="ChEBI" id="CHEBI:59789"/>
    </ligand>
</feature>
<feature type="binding site" evidence="6">
    <location>
        <position position="152"/>
    </location>
    <ligand>
        <name>S-adenosyl-L-methionine</name>
        <dbReference type="ChEBI" id="CHEBI:59789"/>
    </ligand>
</feature>
<comment type="function">
    <text evidence="5">Methylation of the membrane-bound methyl-accepting chemotaxis proteins (MCP) to form gamma-glutamyl methyl ester residues in MCP.</text>
</comment>
<keyword evidence="3 5" id="KW-0808">Transferase</keyword>
<dbReference type="EMBL" id="QXFM01000006">
    <property type="protein sequence ID" value="RIV92886.1"/>
    <property type="molecule type" value="Genomic_DNA"/>
</dbReference>
<dbReference type="PIRSF" id="PIRSF000410">
    <property type="entry name" value="CheR"/>
    <property type="match status" value="1"/>
</dbReference>
<dbReference type="InterPro" id="IPR022642">
    <property type="entry name" value="CheR_C"/>
</dbReference>
<evidence type="ECO:0000256" key="5">
    <source>
        <dbReference type="PIRNR" id="PIRNR000410"/>
    </source>
</evidence>
<dbReference type="InterPro" id="IPR000780">
    <property type="entry name" value="CheR_MeTrfase"/>
</dbReference>
<feature type="domain" description="CheR-type methyltransferase" evidence="7">
    <location>
        <begin position="13"/>
        <end position="279"/>
    </location>
</feature>
<feature type="binding site" evidence="6">
    <location>
        <position position="122"/>
    </location>
    <ligand>
        <name>S-adenosyl-L-methionine</name>
        <dbReference type="ChEBI" id="CHEBI:59789"/>
    </ligand>
</feature>
<dbReference type="SUPFAM" id="SSF53335">
    <property type="entry name" value="S-adenosyl-L-methionine-dependent methyltransferases"/>
    <property type="match status" value="1"/>
</dbReference>